<evidence type="ECO:0000313" key="2">
    <source>
        <dbReference type="Proteomes" id="UP000218387"/>
    </source>
</evidence>
<name>A0A4P9C7N8_EUBML</name>
<proteinExistence type="predicted"/>
<dbReference type="KEGG" id="emt:CPZ25_009095"/>
<accession>A0A4P9C7N8</accession>
<gene>
    <name evidence="1" type="ORF">CPZ25_009095</name>
</gene>
<keyword evidence="2" id="KW-1185">Reference proteome</keyword>
<dbReference type="RefSeq" id="WP_118518637.1">
    <property type="nucleotide sequence ID" value="NZ_CABJDW020000012.1"/>
</dbReference>
<organism evidence="1 2">
    <name type="scientific">Eubacterium maltosivorans</name>
    <dbReference type="NCBI Taxonomy" id="2041044"/>
    <lineage>
        <taxon>Bacteria</taxon>
        <taxon>Bacillati</taxon>
        <taxon>Bacillota</taxon>
        <taxon>Clostridia</taxon>
        <taxon>Eubacteriales</taxon>
        <taxon>Eubacteriaceae</taxon>
        <taxon>Eubacterium</taxon>
    </lineage>
</organism>
<evidence type="ECO:0000313" key="1">
    <source>
        <dbReference type="EMBL" id="QCT71477.1"/>
    </source>
</evidence>
<dbReference type="Proteomes" id="UP000218387">
    <property type="component" value="Chromosome"/>
</dbReference>
<sequence length="51" mass="6081">MEATMNYDVWDIVQSIKKNETKLDDWKEKLSPETFKEIADSFKLNLENASW</sequence>
<dbReference type="EMBL" id="CP029487">
    <property type="protein sequence ID" value="QCT71477.1"/>
    <property type="molecule type" value="Genomic_DNA"/>
</dbReference>
<dbReference type="AlphaFoldDB" id="A0A4P9C7N8"/>
<reference evidence="1 2" key="1">
    <citation type="submission" date="2018-05" db="EMBL/GenBank/DDBJ databases">
        <title>Genome comparison of Eubacterium sp.</title>
        <authorList>
            <person name="Feng Y."/>
            <person name="Sanchez-Andrea I."/>
            <person name="Stams A.J.M."/>
            <person name="De Vos W.M."/>
        </authorList>
    </citation>
    <scope>NUCLEOTIDE SEQUENCE [LARGE SCALE GENOMIC DNA]</scope>
    <source>
        <strain evidence="1 2">YI</strain>
    </source>
</reference>
<protein>
    <submittedName>
        <fullName evidence="1">Uncharacterized protein</fullName>
    </submittedName>
</protein>